<gene>
    <name evidence="2" type="ORF">HMPREF9555_00892</name>
</gene>
<dbReference type="AlphaFoldDB" id="E7N1Q8"/>
<dbReference type="HOGENOM" id="CLU_1049286_0_0_9"/>
<proteinExistence type="predicted"/>
<feature type="chain" id="PRO_5003221727" evidence="1">
    <location>
        <begin position="26"/>
        <end position="263"/>
    </location>
</feature>
<evidence type="ECO:0000256" key="1">
    <source>
        <dbReference type="SAM" id="SignalP"/>
    </source>
</evidence>
<organism evidence="2 3">
    <name type="scientific">Selenomonas artemidis F0399</name>
    <dbReference type="NCBI Taxonomy" id="749551"/>
    <lineage>
        <taxon>Bacteria</taxon>
        <taxon>Bacillati</taxon>
        <taxon>Bacillota</taxon>
        <taxon>Negativicutes</taxon>
        <taxon>Selenomonadales</taxon>
        <taxon>Selenomonadaceae</taxon>
        <taxon>Selenomonas</taxon>
    </lineage>
</organism>
<evidence type="ECO:0000313" key="3">
    <source>
        <dbReference type="Proteomes" id="UP000004633"/>
    </source>
</evidence>
<keyword evidence="1" id="KW-0732">Signal</keyword>
<dbReference type="Proteomes" id="UP000004633">
    <property type="component" value="Unassembled WGS sequence"/>
</dbReference>
<comment type="caution">
    <text evidence="2">The sequence shown here is derived from an EMBL/GenBank/DDBJ whole genome shotgun (WGS) entry which is preliminary data.</text>
</comment>
<dbReference type="EMBL" id="AECV01000015">
    <property type="protein sequence ID" value="EFW29886.1"/>
    <property type="molecule type" value="Genomic_DNA"/>
</dbReference>
<name>E7N1Q8_9FIRM</name>
<reference evidence="2 3" key="1">
    <citation type="submission" date="2010-08" db="EMBL/GenBank/DDBJ databases">
        <authorList>
            <person name="Weinstock G."/>
            <person name="Sodergren E."/>
            <person name="Clifton S."/>
            <person name="Fulton L."/>
            <person name="Fulton B."/>
            <person name="Courtney L."/>
            <person name="Fronick C."/>
            <person name="Harrison M."/>
            <person name="Strong C."/>
            <person name="Farmer C."/>
            <person name="Delahaunty K."/>
            <person name="Markovic C."/>
            <person name="Hall O."/>
            <person name="Minx P."/>
            <person name="Tomlinson C."/>
            <person name="Mitreva M."/>
            <person name="Hou S."/>
            <person name="Chen J."/>
            <person name="Wollam A."/>
            <person name="Pepin K.H."/>
            <person name="Johnson M."/>
            <person name="Bhonagiri V."/>
            <person name="Zhang X."/>
            <person name="Suruliraj S."/>
            <person name="Warren W."/>
            <person name="Chinwalla A."/>
            <person name="Mardis E.R."/>
            <person name="Wilson R.K."/>
        </authorList>
    </citation>
    <scope>NUCLEOTIDE SEQUENCE [LARGE SCALE GENOMIC DNA]</scope>
    <source>
        <strain evidence="2 3">F0399</strain>
    </source>
</reference>
<protein>
    <submittedName>
        <fullName evidence="2">Uncharacterized protein</fullName>
    </submittedName>
</protein>
<dbReference type="RefSeq" id="WP_009349565.1">
    <property type="nucleotide sequence ID" value="NZ_GL638136.1"/>
</dbReference>
<evidence type="ECO:0000313" key="2">
    <source>
        <dbReference type="EMBL" id="EFW29886.1"/>
    </source>
</evidence>
<feature type="signal peptide" evidence="1">
    <location>
        <begin position="1"/>
        <end position="25"/>
    </location>
</feature>
<dbReference type="STRING" id="749551.HMPREF9555_00892"/>
<accession>E7N1Q8</accession>
<sequence length="263" mass="28468">MYDIRHVLSAAAAFYLVCAPPTANAARPPWLENVPHLDAYVAAQATERDVPSPAAAGEGYGASSAPVGAGEQLPVEPAGTSLRIVSERHVLRFVPKIALTKPYRLDLSSKEFAARGNGEKLDVYISFNQDAPLVFCVACMHTDEDFYAAHIRGNEESIVQSAYGFAMMLADAARQKREGVGGGFSMETKNRTDLGNFAREFDSTVRTKDGDVREIALVVMREPVMWMVTAYYPASAENMDALIEETLSSVTVENLTGAGAKQV</sequence>
<keyword evidence="3" id="KW-1185">Reference proteome</keyword>